<proteinExistence type="predicted"/>
<dbReference type="Proteomes" id="UP000261905">
    <property type="component" value="Unassembled WGS sequence"/>
</dbReference>
<name>A0A371PIK2_9BACL</name>
<evidence type="ECO:0008006" key="4">
    <source>
        <dbReference type="Google" id="ProtNLM"/>
    </source>
</evidence>
<organism evidence="2 3">
    <name type="scientific">Paenibacillus paeoniae</name>
    <dbReference type="NCBI Taxonomy" id="2292705"/>
    <lineage>
        <taxon>Bacteria</taxon>
        <taxon>Bacillati</taxon>
        <taxon>Bacillota</taxon>
        <taxon>Bacilli</taxon>
        <taxon>Bacillales</taxon>
        <taxon>Paenibacillaceae</taxon>
        <taxon>Paenibacillus</taxon>
    </lineage>
</organism>
<dbReference type="OrthoDB" id="9800461at2"/>
<feature type="region of interest" description="Disordered" evidence="1">
    <location>
        <begin position="129"/>
        <end position="155"/>
    </location>
</feature>
<reference evidence="2 3" key="1">
    <citation type="submission" date="2018-08" db="EMBL/GenBank/DDBJ databases">
        <title>Paenibacillus sp. M4BSY-1, whole genome shotgun sequence.</title>
        <authorList>
            <person name="Tuo L."/>
        </authorList>
    </citation>
    <scope>NUCLEOTIDE SEQUENCE [LARGE SCALE GENOMIC DNA]</scope>
    <source>
        <strain evidence="2 3">M4BSY-1</strain>
    </source>
</reference>
<dbReference type="RefSeq" id="WP_116042568.1">
    <property type="nucleotide sequence ID" value="NZ_QUBQ01000001.1"/>
</dbReference>
<sequence length="222" mass="24466">MNVELARKLRLEPDMRAVIFHSPADYDVVLELGLPDSASRSTENVLGEAAYEFVLLFVTSLAELEKRAPIAIAAAEPDALLWICYPKGSSRIKTDLNRDTGWAFMKTLGTEGVAMISMNETWSAMRYRPEGAAKTSRSRKKDNVSGAAAAKRSAAVPDMPDDLQAALAASPGARDFYNTLTDSMKRDFLNWILEAKREETRAKRVAATIDKLGKGLKRPTDK</sequence>
<accession>A0A371PIK2</accession>
<evidence type="ECO:0000313" key="3">
    <source>
        <dbReference type="Proteomes" id="UP000261905"/>
    </source>
</evidence>
<keyword evidence="3" id="KW-1185">Reference proteome</keyword>
<dbReference type="EMBL" id="QUBQ01000001">
    <property type="protein sequence ID" value="REK75964.1"/>
    <property type="molecule type" value="Genomic_DNA"/>
</dbReference>
<gene>
    <name evidence="2" type="ORF">DX130_02505</name>
</gene>
<evidence type="ECO:0000313" key="2">
    <source>
        <dbReference type="EMBL" id="REK75964.1"/>
    </source>
</evidence>
<protein>
    <recommendedName>
        <fullName evidence="4">YdeI/OmpD-associated family protein</fullName>
    </recommendedName>
</protein>
<comment type="caution">
    <text evidence="2">The sequence shown here is derived from an EMBL/GenBank/DDBJ whole genome shotgun (WGS) entry which is preliminary data.</text>
</comment>
<evidence type="ECO:0000256" key="1">
    <source>
        <dbReference type="SAM" id="MobiDB-lite"/>
    </source>
</evidence>
<dbReference type="Pfam" id="PF13376">
    <property type="entry name" value="OmdA"/>
    <property type="match status" value="1"/>
</dbReference>
<dbReference type="AlphaFoldDB" id="A0A371PIK2"/>